<dbReference type="PANTHER" id="PTHR30572">
    <property type="entry name" value="MEMBRANE COMPONENT OF TRANSPORTER-RELATED"/>
    <property type="match status" value="1"/>
</dbReference>
<evidence type="ECO:0000313" key="11">
    <source>
        <dbReference type="Proteomes" id="UP000290287"/>
    </source>
</evidence>
<comment type="subcellular location">
    <subcellularLocation>
        <location evidence="1">Cell membrane</location>
        <topology evidence="1">Multi-pass membrane protein</topology>
    </subcellularLocation>
</comment>
<proteinExistence type="inferred from homology"/>
<feature type="domain" description="ABC3 transporter permease C-terminal" evidence="8">
    <location>
        <begin position="192"/>
        <end position="314"/>
    </location>
</feature>
<feature type="transmembrane region" description="Helical" evidence="7">
    <location>
        <begin position="343"/>
        <end position="367"/>
    </location>
</feature>
<feature type="transmembrane region" description="Helical" evidence="7">
    <location>
        <begin position="285"/>
        <end position="308"/>
    </location>
</feature>
<dbReference type="InterPro" id="IPR050250">
    <property type="entry name" value="Macrolide_Exporter_MacB"/>
</dbReference>
<evidence type="ECO:0000313" key="10">
    <source>
        <dbReference type="EMBL" id="RXJ70832.1"/>
    </source>
</evidence>
<gene>
    <name evidence="10" type="ORF">CS022_22140</name>
</gene>
<accession>A0A4Q0YJE3</accession>
<feature type="transmembrane region" description="Helical" evidence="7">
    <location>
        <begin position="236"/>
        <end position="260"/>
    </location>
</feature>
<dbReference type="OrthoDB" id="9770036at2"/>
<feature type="transmembrane region" description="Helical" evidence="7">
    <location>
        <begin position="680"/>
        <end position="704"/>
    </location>
</feature>
<feature type="domain" description="MacB-like periplasmic core" evidence="9">
    <location>
        <begin position="451"/>
        <end position="540"/>
    </location>
</feature>
<comment type="similarity">
    <text evidence="6">Belongs to the ABC-4 integral membrane protein family.</text>
</comment>
<keyword evidence="4 7" id="KW-1133">Transmembrane helix</keyword>
<dbReference type="GO" id="GO:0005886">
    <property type="term" value="C:plasma membrane"/>
    <property type="evidence" value="ECO:0007669"/>
    <property type="project" value="UniProtKB-SubCell"/>
</dbReference>
<dbReference type="InterPro" id="IPR025857">
    <property type="entry name" value="MacB_PCD"/>
</dbReference>
<feature type="domain" description="ABC3 transporter permease C-terminal" evidence="8">
    <location>
        <begin position="600"/>
        <end position="714"/>
    </location>
</feature>
<keyword evidence="3 7" id="KW-0812">Transmembrane</keyword>
<evidence type="ECO:0000256" key="7">
    <source>
        <dbReference type="SAM" id="Phobius"/>
    </source>
</evidence>
<dbReference type="Proteomes" id="UP000290287">
    <property type="component" value="Unassembled WGS sequence"/>
</dbReference>
<dbReference type="Pfam" id="PF12704">
    <property type="entry name" value="MacB_PCD"/>
    <property type="match status" value="2"/>
</dbReference>
<evidence type="ECO:0000256" key="1">
    <source>
        <dbReference type="ARBA" id="ARBA00004651"/>
    </source>
</evidence>
<dbReference type="Pfam" id="PF02687">
    <property type="entry name" value="FtsX"/>
    <property type="match status" value="2"/>
</dbReference>
<dbReference type="PANTHER" id="PTHR30572:SF4">
    <property type="entry name" value="ABC TRANSPORTER PERMEASE YTRF"/>
    <property type="match status" value="1"/>
</dbReference>
<keyword evidence="2" id="KW-1003">Cell membrane</keyword>
<comment type="caution">
    <text evidence="10">The sequence shown here is derived from an EMBL/GenBank/DDBJ whole genome shotgun (WGS) entry which is preliminary data.</text>
</comment>
<evidence type="ECO:0000259" key="8">
    <source>
        <dbReference type="Pfam" id="PF02687"/>
    </source>
</evidence>
<feature type="transmembrane region" description="Helical" evidence="7">
    <location>
        <begin position="590"/>
        <end position="614"/>
    </location>
</feature>
<dbReference type="GO" id="GO:0022857">
    <property type="term" value="F:transmembrane transporter activity"/>
    <property type="evidence" value="ECO:0007669"/>
    <property type="project" value="TreeGrafter"/>
</dbReference>
<evidence type="ECO:0000256" key="2">
    <source>
        <dbReference type="ARBA" id="ARBA00022475"/>
    </source>
</evidence>
<feature type="transmembrane region" description="Helical" evidence="7">
    <location>
        <begin position="186"/>
        <end position="210"/>
    </location>
</feature>
<reference evidence="10 11" key="1">
    <citation type="submission" date="2017-10" db="EMBL/GenBank/DDBJ databases">
        <title>Nyctiphanis sp. nov., isolated from the stomach of the euphausiid Nyctiphanes simplex (Hansen, 1911) in the Gulf of California.</title>
        <authorList>
            <person name="Gomez-Gil B."/>
            <person name="Aguilar-Mendez M."/>
            <person name="Lopez-Cortes A."/>
            <person name="Gomez-Gutierrez J."/>
            <person name="Roque A."/>
            <person name="Lang E."/>
            <person name="Gonzalez-Castillo A."/>
        </authorList>
    </citation>
    <scope>NUCLEOTIDE SEQUENCE [LARGE SCALE GENOMIC DNA]</scope>
    <source>
        <strain evidence="10 11">CAIM 600</strain>
    </source>
</reference>
<protein>
    <recommendedName>
        <fullName evidence="12">Permease</fullName>
    </recommendedName>
</protein>
<evidence type="ECO:0000259" key="9">
    <source>
        <dbReference type="Pfam" id="PF12704"/>
    </source>
</evidence>
<evidence type="ECO:0000256" key="5">
    <source>
        <dbReference type="ARBA" id="ARBA00023136"/>
    </source>
</evidence>
<evidence type="ECO:0000256" key="6">
    <source>
        <dbReference type="ARBA" id="ARBA00038076"/>
    </source>
</evidence>
<feature type="transmembrane region" description="Helical" evidence="7">
    <location>
        <begin position="652"/>
        <end position="674"/>
    </location>
</feature>
<dbReference type="AlphaFoldDB" id="A0A4Q0YJE3"/>
<dbReference type="RefSeq" id="WP_129124063.1">
    <property type="nucleotide sequence ID" value="NZ_PEIB01000043.1"/>
</dbReference>
<evidence type="ECO:0000256" key="3">
    <source>
        <dbReference type="ARBA" id="ARBA00022692"/>
    </source>
</evidence>
<organism evidence="10 11">
    <name type="scientific">Veronia nyctiphanis</name>
    <dbReference type="NCBI Taxonomy" id="1278244"/>
    <lineage>
        <taxon>Bacteria</taxon>
        <taxon>Pseudomonadati</taxon>
        <taxon>Pseudomonadota</taxon>
        <taxon>Gammaproteobacteria</taxon>
        <taxon>Vibrionales</taxon>
        <taxon>Vibrionaceae</taxon>
        <taxon>Veronia</taxon>
    </lineage>
</organism>
<keyword evidence="5 7" id="KW-0472">Membrane</keyword>
<dbReference type="EMBL" id="PEIB01000043">
    <property type="protein sequence ID" value="RXJ70832.1"/>
    <property type="molecule type" value="Genomic_DNA"/>
</dbReference>
<sequence>MLEQEPGLNAFAEYMYTHQSDVWLSANATGQQFSLLSVSPQFEQFTDIQPVLGRFLLPSDHQADATPAVVISNSVWQRLYAGSKEVIGKSISVGNRPSTIVGVMPEGFRFPTSSDLWQPFHVAQVSDADSVRLYFSARDNHHDAEVQQFIRDRLQAAGYKAVPDSPVDVRSMGLVDANTDGMGMRTLIGCLFLVVAIVLVAAINISNLLLARAIKHQREAAVRAALGASKGRVMRLLACEGIVLCASGLLIAVILASLLLDGLNRYVSILMEGRLPYWWVWKLDIPTLLLMVSLTVLILLFAVLIPAYRTSNFNINQILRDGTRGAVSKTAVMTSKRMLGIQLGIVSFLVMVGGVMMYVLLNLILWVDLDKSAGNFSAYLSMKNSESISIESQRKLLSFLDTSSDEQISGSVIIEPRIKSDSDFVEFESPEVFSDLQIRRTLVSTVPSEALISGRNFSLQDDASSEPVAIINEYLALEVFGSLDVVGRQLVFSPSRDYFSAVFAFEKVTVVGVKRNKSLQFGSARPKVYVPLLQANQTRTLSSSLKLSFKTQNIEEAIAELYRHLAKFDAPLQITDISDQLAIDKQGKSAVMFATVCLATVSLFTLMMALIGIYGMAQSQVNQSQYEIGLRRALGSTDNKVIGLMLKKNASYVGWGLGCATVLFVACVTIFYLFAKDIPLSIYIQSGVAAFVGLTTVVGLALYLPVKEVVKQQPSTSLRMD</sequence>
<evidence type="ECO:0008006" key="12">
    <source>
        <dbReference type="Google" id="ProtNLM"/>
    </source>
</evidence>
<feature type="domain" description="MacB-like periplasmic core" evidence="9">
    <location>
        <begin position="25"/>
        <end position="151"/>
    </location>
</feature>
<dbReference type="InterPro" id="IPR003838">
    <property type="entry name" value="ABC3_permease_C"/>
</dbReference>
<evidence type="ECO:0000256" key="4">
    <source>
        <dbReference type="ARBA" id="ARBA00022989"/>
    </source>
</evidence>
<name>A0A4Q0YJE3_9GAMM</name>
<keyword evidence="11" id="KW-1185">Reference proteome</keyword>